<dbReference type="STRING" id="398512.Bccel_1763"/>
<proteinExistence type="predicted"/>
<comment type="caution">
    <text evidence="2">The sequence shown here is derived from an EMBL/GenBank/DDBJ whole genome shotgun (WGS) entry which is preliminary data.</text>
</comment>
<keyword evidence="1" id="KW-0812">Transmembrane</keyword>
<gene>
    <name evidence="2" type="ORF">Bccel_1763</name>
</gene>
<evidence type="ECO:0000256" key="1">
    <source>
        <dbReference type="SAM" id="Phobius"/>
    </source>
</evidence>
<keyword evidence="3" id="KW-1185">Reference proteome</keyword>
<keyword evidence="1" id="KW-1133">Transmembrane helix</keyword>
<feature type="transmembrane region" description="Helical" evidence="1">
    <location>
        <begin position="80"/>
        <end position="99"/>
    </location>
</feature>
<dbReference type="EMBL" id="LGTC01000001">
    <property type="protein sequence ID" value="KNY26498.1"/>
    <property type="molecule type" value="Genomic_DNA"/>
</dbReference>
<name>A0A0L6JL81_9FIRM</name>
<evidence type="ECO:0000313" key="2">
    <source>
        <dbReference type="EMBL" id="KNY26498.1"/>
    </source>
</evidence>
<organism evidence="2 3">
    <name type="scientific">Pseudobacteroides cellulosolvens ATCC 35603 = DSM 2933</name>
    <dbReference type="NCBI Taxonomy" id="398512"/>
    <lineage>
        <taxon>Bacteria</taxon>
        <taxon>Bacillati</taxon>
        <taxon>Bacillota</taxon>
        <taxon>Clostridia</taxon>
        <taxon>Eubacteriales</taxon>
        <taxon>Oscillospiraceae</taxon>
        <taxon>Pseudobacteroides</taxon>
    </lineage>
</organism>
<sequence length="101" mass="11788">MKNIIFKIPIILSLINLFGYLMYQLHDYLMDGMIKDIINIVCYIFHPTYMILFSGLISAIAITMSVFFIYRKAISLTNNVVPIVLNLAYIILYVHWFIFSA</sequence>
<feature type="transmembrane region" description="Helical" evidence="1">
    <location>
        <begin position="43"/>
        <end position="68"/>
    </location>
</feature>
<accession>A0A0L6JL81</accession>
<dbReference type="Proteomes" id="UP000036923">
    <property type="component" value="Unassembled WGS sequence"/>
</dbReference>
<keyword evidence="1" id="KW-0472">Membrane</keyword>
<dbReference type="AlphaFoldDB" id="A0A0L6JL81"/>
<evidence type="ECO:0000313" key="3">
    <source>
        <dbReference type="Proteomes" id="UP000036923"/>
    </source>
</evidence>
<protein>
    <submittedName>
        <fullName evidence="2">Uncharacterized protein</fullName>
    </submittedName>
</protein>
<feature type="transmembrane region" description="Helical" evidence="1">
    <location>
        <begin position="5"/>
        <end position="23"/>
    </location>
</feature>
<reference evidence="3" key="1">
    <citation type="submission" date="2015-07" db="EMBL/GenBank/DDBJ databases">
        <title>Near-Complete Genome Sequence of the Cellulolytic Bacterium Bacteroides (Pseudobacteroides) cellulosolvens ATCC 35603.</title>
        <authorList>
            <person name="Dassa B."/>
            <person name="Utturkar S.M."/>
            <person name="Klingeman D.M."/>
            <person name="Hurt R.A."/>
            <person name="Keller M."/>
            <person name="Xu J."/>
            <person name="Reddy Y.H.K."/>
            <person name="Borovok I."/>
            <person name="Grinberg I.R."/>
            <person name="Lamed R."/>
            <person name="Zhivin O."/>
            <person name="Bayer E.A."/>
            <person name="Brown S.D."/>
        </authorList>
    </citation>
    <scope>NUCLEOTIDE SEQUENCE [LARGE SCALE GENOMIC DNA]</scope>
    <source>
        <strain evidence="3">DSM 2933</strain>
    </source>
</reference>